<reference evidence="1" key="1">
    <citation type="submission" date="2020-04" db="EMBL/GenBank/DDBJ databases">
        <authorList>
            <person name="Chiriac C."/>
            <person name="Salcher M."/>
            <person name="Ghai R."/>
            <person name="Kavagutti S V."/>
        </authorList>
    </citation>
    <scope>NUCLEOTIDE SEQUENCE</scope>
</reference>
<organism evidence="1">
    <name type="scientific">uncultured Caudovirales phage</name>
    <dbReference type="NCBI Taxonomy" id="2100421"/>
    <lineage>
        <taxon>Viruses</taxon>
        <taxon>Duplodnaviria</taxon>
        <taxon>Heunggongvirae</taxon>
        <taxon>Uroviricota</taxon>
        <taxon>Caudoviricetes</taxon>
        <taxon>Peduoviridae</taxon>
        <taxon>Maltschvirus</taxon>
        <taxon>Maltschvirus maltsch</taxon>
    </lineage>
</organism>
<sequence>MRVRIKQEPSQIEECWCVETKKWHEFSWVRRDSCWGDNAQGRAMQIADQYLNPRIIECAKVNYSQASEI</sequence>
<gene>
    <name evidence="1" type="ORF">UFOVP92_8</name>
</gene>
<protein>
    <submittedName>
        <fullName evidence="1">Uncharacterized protein</fullName>
    </submittedName>
</protein>
<name>A0A6J5KYF7_9CAUD</name>
<proteinExistence type="predicted"/>
<dbReference type="EMBL" id="LR796211">
    <property type="protein sequence ID" value="CAB4127514.1"/>
    <property type="molecule type" value="Genomic_DNA"/>
</dbReference>
<accession>A0A6J5KYF7</accession>
<evidence type="ECO:0000313" key="1">
    <source>
        <dbReference type="EMBL" id="CAB4127514.1"/>
    </source>
</evidence>